<gene>
    <name evidence="1" type="ORF">CCR75_008329</name>
</gene>
<dbReference type="EMBL" id="SHOA02000001">
    <property type="protein sequence ID" value="TDH70616.1"/>
    <property type="molecule type" value="Genomic_DNA"/>
</dbReference>
<protein>
    <submittedName>
        <fullName evidence="1">Uncharacterized protein</fullName>
    </submittedName>
</protein>
<dbReference type="AlphaFoldDB" id="A0A976FQ76"/>
<dbReference type="Proteomes" id="UP000294530">
    <property type="component" value="Unassembled WGS sequence"/>
</dbReference>
<dbReference type="KEGG" id="blac:94352053"/>
<name>A0A976FQ76_BRELC</name>
<evidence type="ECO:0000313" key="1">
    <source>
        <dbReference type="EMBL" id="TDH70616.1"/>
    </source>
</evidence>
<organism evidence="1 2">
    <name type="scientific">Bremia lactucae</name>
    <name type="common">Lettuce downy mildew</name>
    <dbReference type="NCBI Taxonomy" id="4779"/>
    <lineage>
        <taxon>Eukaryota</taxon>
        <taxon>Sar</taxon>
        <taxon>Stramenopiles</taxon>
        <taxon>Oomycota</taxon>
        <taxon>Peronosporomycetes</taxon>
        <taxon>Peronosporales</taxon>
        <taxon>Peronosporaceae</taxon>
        <taxon>Bremia</taxon>
    </lineage>
</organism>
<evidence type="ECO:0000313" key="2">
    <source>
        <dbReference type="Proteomes" id="UP000294530"/>
    </source>
</evidence>
<dbReference type="GeneID" id="94352053"/>
<dbReference type="OrthoDB" id="128717at2759"/>
<sequence>MKVENPLFHVESLVLQLWQSVVKFSAKPLLCQGVESDIALARDSRRVSAAKNGLVSSKMTSEEKDTHIAFDDMCKLVHPDSAALYKLPTSSRVQVVALANWELAPTFALDEHLGIEFPNASADRLLNKCNPFLSGKRRGDSVDLTSEAQTVSTDSSVVPERDVDELDIVKEEEDNTSEEFELLKTDGGNAWKAKDQGIFSTHPEGVVASLANQFESRSNQRPGSGAEKHPSHWMCIGYGRYVKQRQRDYTRSFKSVLVQ</sequence>
<proteinExistence type="predicted"/>
<dbReference type="RefSeq" id="XP_067820115.1">
    <property type="nucleotide sequence ID" value="XM_067966382.1"/>
</dbReference>
<reference evidence="1 2" key="1">
    <citation type="journal article" date="2021" name="Genome Biol.">
        <title>AFLAP: assembly-free linkage analysis pipeline using k-mers from genome sequencing data.</title>
        <authorList>
            <person name="Fletcher K."/>
            <person name="Zhang L."/>
            <person name="Gil J."/>
            <person name="Han R."/>
            <person name="Cavanaugh K."/>
            <person name="Michelmore R."/>
        </authorList>
    </citation>
    <scope>NUCLEOTIDE SEQUENCE [LARGE SCALE GENOMIC DNA]</scope>
    <source>
        <strain evidence="1 2">SF5</strain>
    </source>
</reference>
<comment type="caution">
    <text evidence="1">The sequence shown here is derived from an EMBL/GenBank/DDBJ whole genome shotgun (WGS) entry which is preliminary data.</text>
</comment>
<accession>A0A976FQ76</accession>
<keyword evidence="2" id="KW-1185">Reference proteome</keyword>